<feature type="coiled-coil region" evidence="1">
    <location>
        <begin position="219"/>
        <end position="253"/>
    </location>
</feature>
<feature type="region of interest" description="Disordered" evidence="2">
    <location>
        <begin position="1"/>
        <end position="103"/>
    </location>
</feature>
<dbReference type="EMBL" id="WNYA01000003">
    <property type="protein sequence ID" value="KAG8584414.1"/>
    <property type="molecule type" value="Genomic_DNA"/>
</dbReference>
<accession>A0AAV7CI55</accession>
<feature type="compositionally biased region" description="Low complexity" evidence="2">
    <location>
        <begin position="13"/>
        <end position="23"/>
    </location>
</feature>
<feature type="compositionally biased region" description="Low complexity" evidence="2">
    <location>
        <begin position="53"/>
        <end position="64"/>
    </location>
</feature>
<proteinExistence type="predicted"/>
<keyword evidence="4" id="KW-1185">Reference proteome</keyword>
<evidence type="ECO:0000256" key="2">
    <source>
        <dbReference type="SAM" id="MobiDB-lite"/>
    </source>
</evidence>
<evidence type="ECO:0000313" key="3">
    <source>
        <dbReference type="EMBL" id="KAG8584414.1"/>
    </source>
</evidence>
<keyword evidence="1" id="KW-0175">Coiled coil</keyword>
<dbReference type="InterPro" id="IPR004244">
    <property type="entry name" value="Transposase_22"/>
</dbReference>
<feature type="region of interest" description="Disordered" evidence="2">
    <location>
        <begin position="456"/>
        <end position="478"/>
    </location>
</feature>
<dbReference type="PANTHER" id="PTHR11505">
    <property type="entry name" value="L1 TRANSPOSABLE ELEMENT-RELATED"/>
    <property type="match status" value="1"/>
</dbReference>
<dbReference type="AlphaFoldDB" id="A0AAV7CI55"/>
<evidence type="ECO:0008006" key="5">
    <source>
        <dbReference type="Google" id="ProtNLM"/>
    </source>
</evidence>
<dbReference type="Gene3D" id="3.30.70.1820">
    <property type="entry name" value="L1 transposable element, RRM domain"/>
    <property type="match status" value="1"/>
</dbReference>
<organism evidence="3 4">
    <name type="scientific">Engystomops pustulosus</name>
    <name type="common">Tungara frog</name>
    <name type="synonym">Physalaemus pustulosus</name>
    <dbReference type="NCBI Taxonomy" id="76066"/>
    <lineage>
        <taxon>Eukaryota</taxon>
        <taxon>Metazoa</taxon>
        <taxon>Chordata</taxon>
        <taxon>Craniata</taxon>
        <taxon>Vertebrata</taxon>
        <taxon>Euteleostomi</taxon>
        <taxon>Amphibia</taxon>
        <taxon>Batrachia</taxon>
        <taxon>Anura</taxon>
        <taxon>Neobatrachia</taxon>
        <taxon>Hyloidea</taxon>
        <taxon>Leptodactylidae</taxon>
        <taxon>Leiuperinae</taxon>
        <taxon>Engystomops</taxon>
    </lineage>
</organism>
<sequence length="478" mass="54559">MAPTPAAGKRGTAVSSAAPSPHVARGDPARASQAALSRHLAPQPDRQRGSPDAQQRQNKVAQQRQNEKAQQRQNEVIQQRQNEAAQQRQNKVTLPQNSDQKGSLRHIEVGSPLHLKEPTLQHLQTPEDEHDPMEEGQFENEGQGRHFGSLPLRSPNSHSLGNLFLEPRLSSGHKLRRTSWVQPPLSPAMLHLPQNGRHRLSTSNLPTKEDFKSLIAEVKEAFRSEISEIRRDIQGMTQKIDHLEAEQADSRRQTTHTQHALHSQSVTLQDMARHLEDLDNRGRRNNIRVRGLSEVEGKEDVRATLQALFSTLLGEPETQVKLDRAHRALRPKVMGGNPRDVVCCVYDFELKERLMFAARKKKNFVFNGDTIQLYQDLSGITLQKRRILRPLLDILHKHDISYRWNFPFALSATKDGITATLSAMEELQEFCDIWNIPTPRLDDWGDLPPQLRQMQNKNQLQQKRRRPRTRAPSQDSYD</sequence>
<feature type="region of interest" description="Disordered" evidence="2">
    <location>
        <begin position="123"/>
        <end position="154"/>
    </location>
</feature>
<evidence type="ECO:0000256" key="1">
    <source>
        <dbReference type="SAM" id="Coils"/>
    </source>
</evidence>
<reference evidence="3" key="1">
    <citation type="thesis" date="2020" institute="ProQuest LLC" country="789 East Eisenhower Parkway, Ann Arbor, MI, USA">
        <title>Comparative Genomics and Chromosome Evolution.</title>
        <authorList>
            <person name="Mudd A.B."/>
        </authorList>
    </citation>
    <scope>NUCLEOTIDE SEQUENCE</scope>
    <source>
        <strain evidence="3">237g6f4</strain>
        <tissue evidence="3">Blood</tissue>
    </source>
</reference>
<evidence type="ECO:0000313" key="4">
    <source>
        <dbReference type="Proteomes" id="UP000824782"/>
    </source>
</evidence>
<name>A0AAV7CI55_ENGPU</name>
<feature type="compositionally biased region" description="Polar residues" evidence="2">
    <location>
        <begin position="91"/>
        <end position="101"/>
    </location>
</feature>
<comment type="caution">
    <text evidence="3">The sequence shown here is derived from an EMBL/GenBank/DDBJ whole genome shotgun (WGS) entry which is preliminary data.</text>
</comment>
<protein>
    <recommendedName>
        <fullName evidence="5">L1 transposable element RRM domain-containing protein</fullName>
    </recommendedName>
</protein>
<feature type="compositionally biased region" description="Low complexity" evidence="2">
    <location>
        <begin position="71"/>
        <end position="90"/>
    </location>
</feature>
<feature type="compositionally biased region" description="Acidic residues" evidence="2">
    <location>
        <begin position="126"/>
        <end position="138"/>
    </location>
</feature>
<dbReference type="Proteomes" id="UP000824782">
    <property type="component" value="Unassembled WGS sequence"/>
</dbReference>
<gene>
    <name evidence="3" type="ORF">GDO81_008823</name>
</gene>